<feature type="non-terminal residue" evidence="1">
    <location>
        <position position="75"/>
    </location>
</feature>
<feature type="non-terminal residue" evidence="1">
    <location>
        <position position="1"/>
    </location>
</feature>
<sequence>NMEEFLLEASFDSDSSQGSKVGIATEHDEEVFTFDWQSLRKACKLTESDEETNELTESDDEFSESDDMVEEFEKP</sequence>
<evidence type="ECO:0000313" key="1">
    <source>
        <dbReference type="EMBL" id="CAG8754185.1"/>
    </source>
</evidence>
<organism evidence="1 2">
    <name type="scientific">Cetraspora pellucida</name>
    <dbReference type="NCBI Taxonomy" id="1433469"/>
    <lineage>
        <taxon>Eukaryota</taxon>
        <taxon>Fungi</taxon>
        <taxon>Fungi incertae sedis</taxon>
        <taxon>Mucoromycota</taxon>
        <taxon>Glomeromycotina</taxon>
        <taxon>Glomeromycetes</taxon>
        <taxon>Diversisporales</taxon>
        <taxon>Gigasporaceae</taxon>
        <taxon>Cetraspora</taxon>
    </lineage>
</organism>
<comment type="caution">
    <text evidence="1">The sequence shown here is derived from an EMBL/GenBank/DDBJ whole genome shotgun (WGS) entry which is preliminary data.</text>
</comment>
<accession>A0ACA9QMI4</accession>
<evidence type="ECO:0000313" key="2">
    <source>
        <dbReference type="Proteomes" id="UP000789366"/>
    </source>
</evidence>
<keyword evidence="2" id="KW-1185">Reference proteome</keyword>
<dbReference type="EMBL" id="CAJVPW010044525">
    <property type="protein sequence ID" value="CAG8754185.1"/>
    <property type="molecule type" value="Genomic_DNA"/>
</dbReference>
<dbReference type="Proteomes" id="UP000789366">
    <property type="component" value="Unassembled WGS sequence"/>
</dbReference>
<reference evidence="1" key="1">
    <citation type="submission" date="2021-06" db="EMBL/GenBank/DDBJ databases">
        <authorList>
            <person name="Kallberg Y."/>
            <person name="Tangrot J."/>
            <person name="Rosling A."/>
        </authorList>
    </citation>
    <scope>NUCLEOTIDE SEQUENCE</scope>
    <source>
        <strain evidence="1">28 12/20/2015</strain>
    </source>
</reference>
<protein>
    <submittedName>
        <fullName evidence="1">1503_t:CDS:1</fullName>
    </submittedName>
</protein>
<gene>
    <name evidence="1" type="ORF">SPELUC_LOCUS14690</name>
</gene>
<name>A0ACA9QMI4_9GLOM</name>
<proteinExistence type="predicted"/>